<reference evidence="3 4" key="1">
    <citation type="submission" date="2024-08" db="EMBL/GenBank/DDBJ databases">
        <title>Insights into the chromosomal genome structure of Flemingia macrophylla.</title>
        <authorList>
            <person name="Ding Y."/>
            <person name="Zhao Y."/>
            <person name="Bi W."/>
            <person name="Wu M."/>
            <person name="Zhao G."/>
            <person name="Gong Y."/>
            <person name="Li W."/>
            <person name="Zhang P."/>
        </authorList>
    </citation>
    <scope>NUCLEOTIDE SEQUENCE [LARGE SCALE GENOMIC DNA]</scope>
    <source>
        <strain evidence="3">DYQJB</strain>
        <tissue evidence="3">Leaf</tissue>
    </source>
</reference>
<evidence type="ECO:0000256" key="2">
    <source>
        <dbReference type="SAM" id="SignalP"/>
    </source>
</evidence>
<evidence type="ECO:0000256" key="1">
    <source>
        <dbReference type="SAM" id="Phobius"/>
    </source>
</evidence>
<keyword evidence="2" id="KW-0732">Signal</keyword>
<comment type="caution">
    <text evidence="3">The sequence shown here is derived from an EMBL/GenBank/DDBJ whole genome shotgun (WGS) entry which is preliminary data.</text>
</comment>
<keyword evidence="1" id="KW-0472">Membrane</keyword>
<dbReference type="Proteomes" id="UP001603857">
    <property type="component" value="Unassembled WGS sequence"/>
</dbReference>
<keyword evidence="1" id="KW-0812">Transmembrane</keyword>
<dbReference type="EMBL" id="JBGMDY010000003">
    <property type="protein sequence ID" value="KAL2339391.1"/>
    <property type="molecule type" value="Genomic_DNA"/>
</dbReference>
<keyword evidence="1" id="KW-1133">Transmembrane helix</keyword>
<organism evidence="3 4">
    <name type="scientific">Flemingia macrophylla</name>
    <dbReference type="NCBI Taxonomy" id="520843"/>
    <lineage>
        <taxon>Eukaryota</taxon>
        <taxon>Viridiplantae</taxon>
        <taxon>Streptophyta</taxon>
        <taxon>Embryophyta</taxon>
        <taxon>Tracheophyta</taxon>
        <taxon>Spermatophyta</taxon>
        <taxon>Magnoliopsida</taxon>
        <taxon>eudicotyledons</taxon>
        <taxon>Gunneridae</taxon>
        <taxon>Pentapetalae</taxon>
        <taxon>rosids</taxon>
        <taxon>fabids</taxon>
        <taxon>Fabales</taxon>
        <taxon>Fabaceae</taxon>
        <taxon>Papilionoideae</taxon>
        <taxon>50 kb inversion clade</taxon>
        <taxon>NPAAA clade</taxon>
        <taxon>indigoferoid/millettioid clade</taxon>
        <taxon>Phaseoleae</taxon>
        <taxon>Flemingia</taxon>
    </lineage>
</organism>
<gene>
    <name evidence="3" type="ORF">Fmac_007331</name>
</gene>
<evidence type="ECO:0000313" key="4">
    <source>
        <dbReference type="Proteomes" id="UP001603857"/>
    </source>
</evidence>
<dbReference type="AlphaFoldDB" id="A0ABD1MUR4"/>
<name>A0ABD1MUR4_9FABA</name>
<keyword evidence="4" id="KW-1185">Reference proteome</keyword>
<feature type="signal peptide" evidence="2">
    <location>
        <begin position="1"/>
        <end position="22"/>
    </location>
</feature>
<proteinExistence type="predicted"/>
<evidence type="ECO:0000313" key="3">
    <source>
        <dbReference type="EMBL" id="KAL2339391.1"/>
    </source>
</evidence>
<protein>
    <submittedName>
        <fullName evidence="3">Uncharacterized protein</fullName>
    </submittedName>
</protein>
<feature type="chain" id="PRO_5044886802" evidence="2">
    <location>
        <begin position="23"/>
        <end position="54"/>
    </location>
</feature>
<sequence length="54" mass="6060">MRNIKFASTNFMFIFSHSLIHSCLLLGNILERDNESMLSFSCCKLLAASSSAKM</sequence>
<feature type="transmembrane region" description="Helical" evidence="1">
    <location>
        <begin position="12"/>
        <end position="30"/>
    </location>
</feature>
<accession>A0ABD1MUR4</accession>